<name>A0A0J1FQZ3_9FIRM</name>
<keyword evidence="4 6" id="KW-1133">Transmembrane helix</keyword>
<comment type="similarity">
    <text evidence="6">Belongs to the ABC-4 integral membrane protein family.</text>
</comment>
<evidence type="ECO:0000313" key="9">
    <source>
        <dbReference type="Proteomes" id="UP000036356"/>
    </source>
</evidence>
<feature type="transmembrane region" description="Helical" evidence="6">
    <location>
        <begin position="226"/>
        <end position="246"/>
    </location>
</feature>
<accession>A0A0J1FQZ3</accession>
<evidence type="ECO:0000256" key="4">
    <source>
        <dbReference type="ARBA" id="ARBA00022989"/>
    </source>
</evidence>
<evidence type="ECO:0000256" key="6">
    <source>
        <dbReference type="PIRNR" id="PIRNR018968"/>
    </source>
</evidence>
<dbReference type="GO" id="GO:0005886">
    <property type="term" value="C:plasma membrane"/>
    <property type="evidence" value="ECO:0007669"/>
    <property type="project" value="UniProtKB-SubCell"/>
</dbReference>
<comment type="caution">
    <text evidence="8">The sequence shown here is derived from an EMBL/GenBank/DDBJ whole genome shotgun (WGS) entry which is preliminary data.</text>
</comment>
<feature type="transmembrane region" description="Helical" evidence="6">
    <location>
        <begin position="111"/>
        <end position="135"/>
    </location>
</feature>
<dbReference type="Pfam" id="PF02687">
    <property type="entry name" value="FtsX"/>
    <property type="match status" value="1"/>
</dbReference>
<feature type="transmembrane region" description="Helical" evidence="6">
    <location>
        <begin position="603"/>
        <end position="622"/>
    </location>
</feature>
<protein>
    <submittedName>
        <fullName evidence="8">ABC transporter permease protein YxdM</fullName>
    </submittedName>
</protein>
<feature type="transmembrane region" description="Helical" evidence="6">
    <location>
        <begin position="281"/>
        <end position="303"/>
    </location>
</feature>
<keyword evidence="5 6" id="KW-0472">Membrane</keyword>
<feature type="transmembrane region" description="Helical" evidence="6">
    <location>
        <begin position="155"/>
        <end position="175"/>
    </location>
</feature>
<feature type="transmembrane region" description="Helical" evidence="6">
    <location>
        <begin position="571"/>
        <end position="591"/>
    </location>
</feature>
<dbReference type="STRING" id="476652.DEAC_c19580"/>
<dbReference type="PIRSF" id="PIRSF018968">
    <property type="entry name" value="ABC_permease_BceB"/>
    <property type="match status" value="1"/>
</dbReference>
<dbReference type="InterPro" id="IPR027022">
    <property type="entry name" value="ABC_permease_BceB-typ"/>
</dbReference>
<proteinExistence type="inferred from homology"/>
<evidence type="ECO:0000313" key="8">
    <source>
        <dbReference type="EMBL" id="KLU65919.1"/>
    </source>
</evidence>
<feature type="transmembrane region" description="Helical" evidence="6">
    <location>
        <begin position="58"/>
        <end position="77"/>
    </location>
</feature>
<feature type="transmembrane region" description="Helical" evidence="6">
    <location>
        <begin position="201"/>
        <end position="220"/>
    </location>
</feature>
<feature type="transmembrane region" description="Helical" evidence="6">
    <location>
        <begin position="20"/>
        <end position="38"/>
    </location>
</feature>
<keyword evidence="6" id="KW-0813">Transport</keyword>
<keyword evidence="2 6" id="KW-1003">Cell membrane</keyword>
<comment type="subcellular location">
    <subcellularLocation>
        <location evidence="1 6">Cell membrane</location>
        <topology evidence="1 6">Multi-pass membrane protein</topology>
    </subcellularLocation>
</comment>
<dbReference type="Proteomes" id="UP000036356">
    <property type="component" value="Unassembled WGS sequence"/>
</dbReference>
<evidence type="ECO:0000256" key="1">
    <source>
        <dbReference type="ARBA" id="ARBA00004651"/>
    </source>
</evidence>
<evidence type="ECO:0000256" key="5">
    <source>
        <dbReference type="ARBA" id="ARBA00023136"/>
    </source>
</evidence>
<dbReference type="PANTHER" id="PTHR46795">
    <property type="entry name" value="ABC TRANSPORTER PERMEASE-RELATED-RELATED"/>
    <property type="match status" value="1"/>
</dbReference>
<dbReference type="PATRIC" id="fig|476652.3.peg.2025"/>
<dbReference type="RefSeq" id="WP_047809838.1">
    <property type="nucleotide sequence ID" value="NZ_LDZY01000006.1"/>
</dbReference>
<keyword evidence="9" id="KW-1185">Reference proteome</keyword>
<sequence length="634" mass="72006">MTFFDISRKMLRANFRRYRLYFLGNVFSLVLFYSFAAIFTNQAFMNPKSVNSYISSNIYAPSLFVGIFFVLFIPYSYQQFMKLRQHDYGILMTMGMSETEVLTNMLLEQCLIAGISLLAGLLLGTLIAFVFYFVIQHVIGVSGLHWYFNVESYQWTALLYGLTILFTLVMSVIGFKKMELIDLIKEKFRGERKRKSSRGQLIFGVILVSVSVPMMLIGYVQANSVLWLEISFGVILAGSGFILAQVETLDNVWAKIIPGFRDHHFLGIAFNRQHAGSRSRIGIIAAWLVGFCVFFAGSTGIMYQALTKDAISNSPYDLVYSQIFGKNQVADRNIVNLLAQNGVTVQGVKQVDYLRNGVYNLLPLSEVNKEFGTSYQIPQGEFLTVFQFDFQDGYRHDLTSPSTVGFDCGQETMELKSAGSDVRILFNRNPTLADRNLVLNDADYRKIAGQSSDFWAGILKLYSFKQWQNSGKGIAAVQNYLLEKNRVDKPVQQRYYWATSRVESYTLAQQSAEFLLFVMFFVEVLFCAAANIMIHFKIKAEGEEEQRLLSGLCRLGVTAEEMLTMIRHKNIYYFMPQVIAGLFMGSLYGYAVNEFYGYGWQAAGYSLLIGLGLAALQFVMVLRYSRRELLGFGL</sequence>
<dbReference type="EMBL" id="LDZY01000006">
    <property type="protein sequence ID" value="KLU65919.1"/>
    <property type="molecule type" value="Genomic_DNA"/>
</dbReference>
<organism evidence="8 9">
    <name type="scientific">Desulfosporosinus acididurans</name>
    <dbReference type="NCBI Taxonomy" id="476652"/>
    <lineage>
        <taxon>Bacteria</taxon>
        <taxon>Bacillati</taxon>
        <taxon>Bacillota</taxon>
        <taxon>Clostridia</taxon>
        <taxon>Eubacteriales</taxon>
        <taxon>Desulfitobacteriaceae</taxon>
        <taxon>Desulfosporosinus</taxon>
    </lineage>
</organism>
<dbReference type="GO" id="GO:0055085">
    <property type="term" value="P:transmembrane transport"/>
    <property type="evidence" value="ECO:0007669"/>
    <property type="project" value="UniProtKB-UniRule"/>
</dbReference>
<feature type="transmembrane region" description="Helical" evidence="6">
    <location>
        <begin position="514"/>
        <end position="534"/>
    </location>
</feature>
<evidence type="ECO:0000256" key="3">
    <source>
        <dbReference type="ARBA" id="ARBA00022692"/>
    </source>
</evidence>
<keyword evidence="3 6" id="KW-0812">Transmembrane</keyword>
<feature type="domain" description="ABC3 transporter permease C-terminal" evidence="7">
    <location>
        <begin position="63"/>
        <end position="179"/>
    </location>
</feature>
<dbReference type="InterPro" id="IPR052536">
    <property type="entry name" value="ABC-4_Integral_Memb_Prot"/>
</dbReference>
<gene>
    <name evidence="8" type="primary">yxdM_1</name>
    <name evidence="8" type="ORF">DEAC_c19580</name>
</gene>
<dbReference type="InterPro" id="IPR003838">
    <property type="entry name" value="ABC3_permease_C"/>
</dbReference>
<dbReference type="PANTHER" id="PTHR46795:SF1">
    <property type="entry name" value="ABC TRANSPORTER PERMEASE PROTEIN"/>
    <property type="match status" value="1"/>
</dbReference>
<reference evidence="8 9" key="1">
    <citation type="submission" date="2015-06" db="EMBL/GenBank/DDBJ databases">
        <title>Draft genome of the moderately acidophilic sulfate reducer Candidatus Desulfosporosinus acididurans strain M1.</title>
        <authorList>
            <person name="Poehlein A."/>
            <person name="Petzsch P."/>
            <person name="Johnson B.D."/>
            <person name="Schloemann M."/>
            <person name="Daniel R."/>
            <person name="Muehling M."/>
        </authorList>
    </citation>
    <scope>NUCLEOTIDE SEQUENCE [LARGE SCALE GENOMIC DNA]</scope>
    <source>
        <strain evidence="8 9">M1</strain>
    </source>
</reference>
<evidence type="ECO:0000259" key="7">
    <source>
        <dbReference type="Pfam" id="PF02687"/>
    </source>
</evidence>
<dbReference type="AlphaFoldDB" id="A0A0J1FQZ3"/>
<evidence type="ECO:0000256" key="2">
    <source>
        <dbReference type="ARBA" id="ARBA00022475"/>
    </source>
</evidence>